<comment type="subcellular location">
    <subcellularLocation>
        <location evidence="1">Cell membrane</location>
        <topology evidence="1">Single-pass type I membrane protein</topology>
    </subcellularLocation>
</comment>
<feature type="binding site" evidence="17">
    <location>
        <position position="548"/>
    </location>
    <ligand>
        <name>ATP</name>
        <dbReference type="ChEBI" id="CHEBI:30616"/>
    </ligand>
</feature>
<comment type="catalytic activity">
    <reaction evidence="14 16">
        <text>L-threonyl-[protein] + ATP = O-phospho-L-threonyl-[protein] + ADP + H(+)</text>
        <dbReference type="Rhea" id="RHEA:46608"/>
        <dbReference type="Rhea" id="RHEA-COMP:11060"/>
        <dbReference type="Rhea" id="RHEA-COMP:11605"/>
        <dbReference type="ChEBI" id="CHEBI:15378"/>
        <dbReference type="ChEBI" id="CHEBI:30013"/>
        <dbReference type="ChEBI" id="CHEBI:30616"/>
        <dbReference type="ChEBI" id="CHEBI:61977"/>
        <dbReference type="ChEBI" id="CHEBI:456216"/>
        <dbReference type="EC" id="2.7.11.1"/>
    </reaction>
</comment>
<dbReference type="PROSITE" id="PS50011">
    <property type="entry name" value="PROTEIN_KINASE_DOM"/>
    <property type="match status" value="1"/>
</dbReference>
<evidence type="ECO:0000313" key="23">
    <source>
        <dbReference type="EMBL" id="KAK4588052.1"/>
    </source>
</evidence>
<sequence length="836" mass="94133">MDAESMVMSLILIMLFFPFCTSVDTLTPDQSIKDGQSLISNKNNFALGFFSPGNSSYRYLGIWFVKVAKQTIVWVANRNDPIIDSSGVLSINPYGNLVLHDSSKRLLWSTNASVQGTTSVAQLQDSGNLVLVQGNNEKVIWQSFDHPTDTLLPGMRHGLNRKTGLDRFLTSWKSQDDPGTGDYLYKMNPTGSPQVVLYKGSTLYWRSGPWPWPTSSSAATSSSSFKYYFVNNEDEVSYNYFFDDAYIISRIVLHNSGLIQLLMWNDGDLQWKEFWSAPKYRCDNYRHCGAYGKCGPESDNSLNKFECTCLPGYEPKSPKNWYHRDGSEGCVRKQLGLSMCGNGEGFVKVERLKGPDSFNAVWMDKSMSSSECEQACLRNCSCTAFVSVNIDGNGTNCLAWYGELIDISENSFQRWDVNVRVDATELATYTRKSNGFLGHKSLLAITIISVMVTLFLVCLIAYICVMKKRKTKVKRKLHDQSLYFTGTKGYLEGNALEESSRHPDLLIFDLGCIVAATDNFSPINKLGQGGFGSVFKGQLSNGQEVAIKRLSNSSAQGIEEFKNEVLWIAKLQHRNLVKLFGCCIQGEEKMLIYKYMPNKSLDFFIFDHTRSSLLNWGKRFEIIIGIARGILYLHQDSRLKIIHRDLKTSNVLLDGEMNPKISDFGIARIFNGDQIQDMTTRVVGTYGYMSPEHAIFGKFSTKSDVFSFGVILLEIVSGKKNNSSYQSHDSLTLIGHVWELWREDRVLDVVDSSINDSFVPHEVLRCIQIGLLCVQEDAMDRPTMLAVLLMLSCETTLPSPKQPAFIFRRPTNNLGSITGERFCSINDVTITEFKAR</sequence>
<evidence type="ECO:0000256" key="18">
    <source>
        <dbReference type="SAM" id="Phobius"/>
    </source>
</evidence>
<dbReference type="FunFam" id="1.10.510.10:FF:000060">
    <property type="entry name" value="G-type lectin S-receptor-like serine/threonine-protein kinase"/>
    <property type="match status" value="1"/>
</dbReference>
<evidence type="ECO:0000313" key="24">
    <source>
        <dbReference type="Proteomes" id="UP001324115"/>
    </source>
</evidence>
<evidence type="ECO:0000256" key="7">
    <source>
        <dbReference type="ARBA" id="ARBA00022741"/>
    </source>
</evidence>
<dbReference type="GO" id="GO:0048544">
    <property type="term" value="P:recognition of pollen"/>
    <property type="evidence" value="ECO:0007669"/>
    <property type="project" value="InterPro"/>
</dbReference>
<dbReference type="PROSITE" id="PS50927">
    <property type="entry name" value="BULB_LECTIN"/>
    <property type="match status" value="1"/>
</dbReference>
<keyword evidence="8 16" id="KW-0418">Kinase</keyword>
<feature type="chain" id="PRO_5043029500" description="Receptor-like serine/threonine-protein kinase" evidence="19">
    <location>
        <begin position="23"/>
        <end position="836"/>
    </location>
</feature>
<organism evidence="23 24">
    <name type="scientific">Quercus rubra</name>
    <name type="common">Northern red oak</name>
    <name type="synonym">Quercus borealis</name>
    <dbReference type="NCBI Taxonomy" id="3512"/>
    <lineage>
        <taxon>Eukaryota</taxon>
        <taxon>Viridiplantae</taxon>
        <taxon>Streptophyta</taxon>
        <taxon>Embryophyta</taxon>
        <taxon>Tracheophyta</taxon>
        <taxon>Spermatophyta</taxon>
        <taxon>Magnoliopsida</taxon>
        <taxon>eudicotyledons</taxon>
        <taxon>Gunneridae</taxon>
        <taxon>Pentapetalae</taxon>
        <taxon>rosids</taxon>
        <taxon>fabids</taxon>
        <taxon>Fagales</taxon>
        <taxon>Fagaceae</taxon>
        <taxon>Quercus</taxon>
    </lineage>
</organism>
<evidence type="ECO:0000256" key="10">
    <source>
        <dbReference type="ARBA" id="ARBA00022989"/>
    </source>
</evidence>
<evidence type="ECO:0000256" key="6">
    <source>
        <dbReference type="ARBA" id="ARBA00022729"/>
    </source>
</evidence>
<dbReference type="EC" id="2.7.11.1" evidence="16"/>
<dbReference type="InterPro" id="IPR024171">
    <property type="entry name" value="SRK-like_kinase"/>
</dbReference>
<dbReference type="Gene3D" id="2.90.10.10">
    <property type="entry name" value="Bulb-type lectin domain"/>
    <property type="match status" value="1"/>
</dbReference>
<dbReference type="Pfam" id="PF08276">
    <property type="entry name" value="PAN_2"/>
    <property type="match status" value="1"/>
</dbReference>
<dbReference type="FunFam" id="3.30.200.20:FF:000195">
    <property type="entry name" value="G-type lectin S-receptor-like serine/threonine-protein kinase"/>
    <property type="match status" value="1"/>
</dbReference>
<evidence type="ECO:0000256" key="11">
    <source>
        <dbReference type="ARBA" id="ARBA00023136"/>
    </source>
</evidence>
<keyword evidence="2" id="KW-1003">Cell membrane</keyword>
<feature type="domain" description="Apple" evidence="22">
    <location>
        <begin position="340"/>
        <end position="419"/>
    </location>
</feature>
<keyword evidence="9 16" id="KW-0067">ATP-binding</keyword>
<protein>
    <recommendedName>
        <fullName evidence="16">Receptor-like serine/threonine-protein kinase</fullName>
        <ecNumber evidence="16">2.7.11.1</ecNumber>
    </recommendedName>
</protein>
<dbReference type="PROSITE" id="PS50948">
    <property type="entry name" value="PAN"/>
    <property type="match status" value="1"/>
</dbReference>
<dbReference type="InterPro" id="IPR001480">
    <property type="entry name" value="Bulb-type_lectin_dom"/>
</dbReference>
<dbReference type="CDD" id="cd14066">
    <property type="entry name" value="STKc_IRAK"/>
    <property type="match status" value="1"/>
</dbReference>
<dbReference type="Proteomes" id="UP001324115">
    <property type="component" value="Unassembled WGS sequence"/>
</dbReference>
<evidence type="ECO:0000256" key="3">
    <source>
        <dbReference type="ARBA" id="ARBA00022527"/>
    </source>
</evidence>
<dbReference type="CDD" id="cd01098">
    <property type="entry name" value="PAN_AP_plant"/>
    <property type="match status" value="1"/>
</dbReference>
<evidence type="ECO:0000256" key="12">
    <source>
        <dbReference type="ARBA" id="ARBA00023157"/>
    </source>
</evidence>
<reference evidence="23 24" key="1">
    <citation type="journal article" date="2023" name="G3 (Bethesda)">
        <title>A haplotype-resolved chromosome-scale genome for Quercus rubra L. provides insights into the genetics of adaptive traits for red oak species.</title>
        <authorList>
            <person name="Kapoor B."/>
            <person name="Jenkins J."/>
            <person name="Schmutz J."/>
            <person name="Zhebentyayeva T."/>
            <person name="Kuelheim C."/>
            <person name="Coggeshall M."/>
            <person name="Heim C."/>
            <person name="Lasky J.R."/>
            <person name="Leites L."/>
            <person name="Islam-Faridi N."/>
            <person name="Romero-Severson J."/>
            <person name="DeLeo V.L."/>
            <person name="Lucas S.M."/>
            <person name="Lazic D."/>
            <person name="Gailing O."/>
            <person name="Carlson J."/>
            <person name="Staton M."/>
        </authorList>
    </citation>
    <scope>NUCLEOTIDE SEQUENCE [LARGE SCALE GENOMIC DNA]</scope>
    <source>
        <strain evidence="23">Pseudo-F2</strain>
    </source>
</reference>
<dbReference type="InterPro" id="IPR000719">
    <property type="entry name" value="Prot_kinase_dom"/>
</dbReference>
<feature type="domain" description="Bulb-type lectin" evidence="21">
    <location>
        <begin position="23"/>
        <end position="144"/>
    </location>
</feature>
<keyword evidence="7 16" id="KW-0547">Nucleotide-binding</keyword>
<feature type="signal peptide" evidence="19">
    <location>
        <begin position="1"/>
        <end position="22"/>
    </location>
</feature>
<dbReference type="SMART" id="SM00220">
    <property type="entry name" value="S_TKc"/>
    <property type="match status" value="1"/>
</dbReference>
<keyword evidence="4 16" id="KW-0808">Transferase</keyword>
<keyword evidence="11 18" id="KW-0472">Membrane</keyword>
<accession>A0AAN7F7S5</accession>
<gene>
    <name evidence="23" type="ORF">RGQ29_019155</name>
</gene>
<dbReference type="SUPFAM" id="SSF56112">
    <property type="entry name" value="Protein kinase-like (PK-like)"/>
    <property type="match status" value="1"/>
</dbReference>
<evidence type="ECO:0000259" key="20">
    <source>
        <dbReference type="PROSITE" id="PS50011"/>
    </source>
</evidence>
<dbReference type="Pfam" id="PF01453">
    <property type="entry name" value="B_lectin"/>
    <property type="match status" value="1"/>
</dbReference>
<evidence type="ECO:0000259" key="22">
    <source>
        <dbReference type="PROSITE" id="PS50948"/>
    </source>
</evidence>
<keyword evidence="10 18" id="KW-1133">Transmembrane helix</keyword>
<feature type="transmembrane region" description="Helical" evidence="18">
    <location>
        <begin position="442"/>
        <end position="465"/>
    </location>
</feature>
<keyword evidence="5 18" id="KW-0812">Transmembrane</keyword>
<dbReference type="PIRSF" id="PIRSF000641">
    <property type="entry name" value="SRK"/>
    <property type="match status" value="1"/>
</dbReference>
<evidence type="ECO:0000256" key="14">
    <source>
        <dbReference type="ARBA" id="ARBA00047899"/>
    </source>
</evidence>
<dbReference type="Gene3D" id="1.10.510.10">
    <property type="entry name" value="Transferase(Phosphotransferase) domain 1"/>
    <property type="match status" value="1"/>
</dbReference>
<dbReference type="GO" id="GO:0004674">
    <property type="term" value="F:protein serine/threonine kinase activity"/>
    <property type="evidence" value="ECO:0007669"/>
    <property type="project" value="UniProtKB-KW"/>
</dbReference>
<dbReference type="InterPro" id="IPR036426">
    <property type="entry name" value="Bulb-type_lectin_dom_sf"/>
</dbReference>
<feature type="domain" description="Protein kinase" evidence="20">
    <location>
        <begin position="520"/>
        <end position="805"/>
    </location>
</feature>
<dbReference type="PANTHER" id="PTHR27002:SF839">
    <property type="entry name" value="NON-SPECIFIC SERINE_THREONINE PROTEIN KINASE"/>
    <property type="match status" value="1"/>
</dbReference>
<dbReference type="Gene3D" id="3.30.200.20">
    <property type="entry name" value="Phosphorylase Kinase, domain 1"/>
    <property type="match status" value="1"/>
</dbReference>
<evidence type="ECO:0000256" key="2">
    <source>
        <dbReference type="ARBA" id="ARBA00022475"/>
    </source>
</evidence>
<dbReference type="PROSITE" id="PS00107">
    <property type="entry name" value="PROTEIN_KINASE_ATP"/>
    <property type="match status" value="1"/>
</dbReference>
<dbReference type="Pfam" id="PF07714">
    <property type="entry name" value="PK_Tyr_Ser-Thr"/>
    <property type="match status" value="1"/>
</dbReference>
<keyword evidence="13" id="KW-0325">Glycoprotein</keyword>
<name>A0AAN7F7S5_QUERU</name>
<dbReference type="InterPro" id="IPR000858">
    <property type="entry name" value="S_locus_glycoprot_dom"/>
</dbReference>
<proteinExistence type="inferred from homology"/>
<evidence type="ECO:0000259" key="21">
    <source>
        <dbReference type="PROSITE" id="PS50927"/>
    </source>
</evidence>
<evidence type="ECO:0000256" key="4">
    <source>
        <dbReference type="ARBA" id="ARBA00022679"/>
    </source>
</evidence>
<evidence type="ECO:0000256" key="1">
    <source>
        <dbReference type="ARBA" id="ARBA00004251"/>
    </source>
</evidence>
<dbReference type="InterPro" id="IPR001245">
    <property type="entry name" value="Ser-Thr/Tyr_kinase_cat_dom"/>
</dbReference>
<dbReference type="InterPro" id="IPR021820">
    <property type="entry name" value="S-locus_recpt_kinase_C"/>
</dbReference>
<comment type="catalytic activity">
    <reaction evidence="15 16">
        <text>L-seryl-[protein] + ATP = O-phospho-L-seryl-[protein] + ADP + H(+)</text>
        <dbReference type="Rhea" id="RHEA:17989"/>
        <dbReference type="Rhea" id="RHEA-COMP:9863"/>
        <dbReference type="Rhea" id="RHEA-COMP:11604"/>
        <dbReference type="ChEBI" id="CHEBI:15378"/>
        <dbReference type="ChEBI" id="CHEBI:29999"/>
        <dbReference type="ChEBI" id="CHEBI:30616"/>
        <dbReference type="ChEBI" id="CHEBI:83421"/>
        <dbReference type="ChEBI" id="CHEBI:456216"/>
        <dbReference type="EC" id="2.7.11.1"/>
    </reaction>
</comment>
<evidence type="ECO:0000256" key="17">
    <source>
        <dbReference type="PROSITE-ProRule" id="PRU10141"/>
    </source>
</evidence>
<evidence type="ECO:0000256" key="8">
    <source>
        <dbReference type="ARBA" id="ARBA00022777"/>
    </source>
</evidence>
<dbReference type="AlphaFoldDB" id="A0AAN7F7S5"/>
<evidence type="ECO:0000256" key="5">
    <source>
        <dbReference type="ARBA" id="ARBA00022692"/>
    </source>
</evidence>
<evidence type="ECO:0000256" key="16">
    <source>
        <dbReference type="PIRNR" id="PIRNR000641"/>
    </source>
</evidence>
<dbReference type="InterPro" id="IPR017441">
    <property type="entry name" value="Protein_kinase_ATP_BS"/>
</dbReference>
<evidence type="ECO:0000256" key="19">
    <source>
        <dbReference type="SAM" id="SignalP"/>
    </source>
</evidence>
<dbReference type="SMART" id="SM00108">
    <property type="entry name" value="B_lectin"/>
    <property type="match status" value="1"/>
</dbReference>
<dbReference type="PROSITE" id="PS00108">
    <property type="entry name" value="PROTEIN_KINASE_ST"/>
    <property type="match status" value="1"/>
</dbReference>
<dbReference type="GO" id="GO:0005886">
    <property type="term" value="C:plasma membrane"/>
    <property type="evidence" value="ECO:0007669"/>
    <property type="project" value="UniProtKB-SubCell"/>
</dbReference>
<comment type="caution">
    <text evidence="23">The sequence shown here is derived from an EMBL/GenBank/DDBJ whole genome shotgun (WGS) entry which is preliminary data.</text>
</comment>
<dbReference type="PANTHER" id="PTHR27002">
    <property type="entry name" value="RECEPTOR-LIKE SERINE/THREONINE-PROTEIN KINASE SD1-8"/>
    <property type="match status" value="1"/>
</dbReference>
<dbReference type="CDD" id="cd00028">
    <property type="entry name" value="B_lectin"/>
    <property type="match status" value="1"/>
</dbReference>
<dbReference type="FunFam" id="2.90.10.10:FF:000029">
    <property type="entry name" value="G-type lectin S-receptor-like serine/threonine-protein kinase"/>
    <property type="match status" value="1"/>
</dbReference>
<evidence type="ECO:0000256" key="9">
    <source>
        <dbReference type="ARBA" id="ARBA00022840"/>
    </source>
</evidence>
<dbReference type="Pfam" id="PF11883">
    <property type="entry name" value="DUF3403"/>
    <property type="match status" value="1"/>
</dbReference>
<dbReference type="SUPFAM" id="SSF51110">
    <property type="entry name" value="alpha-D-mannose-specific plant lectins"/>
    <property type="match status" value="1"/>
</dbReference>
<keyword evidence="6 19" id="KW-0732">Signal</keyword>
<evidence type="ECO:0000256" key="13">
    <source>
        <dbReference type="ARBA" id="ARBA00023180"/>
    </source>
</evidence>
<keyword evidence="12" id="KW-1015">Disulfide bond</keyword>
<comment type="similarity">
    <text evidence="16">Belongs to the protein kinase superfamily. Ser/Thr protein kinase family.</text>
</comment>
<evidence type="ECO:0000256" key="15">
    <source>
        <dbReference type="ARBA" id="ARBA00048679"/>
    </source>
</evidence>
<dbReference type="Pfam" id="PF00954">
    <property type="entry name" value="S_locus_glycop"/>
    <property type="match status" value="1"/>
</dbReference>
<dbReference type="InterPro" id="IPR011009">
    <property type="entry name" value="Kinase-like_dom_sf"/>
</dbReference>
<keyword evidence="24" id="KW-1185">Reference proteome</keyword>
<dbReference type="EMBL" id="JAXUIC010000005">
    <property type="protein sequence ID" value="KAK4588052.1"/>
    <property type="molecule type" value="Genomic_DNA"/>
</dbReference>
<dbReference type="GO" id="GO:0005524">
    <property type="term" value="F:ATP binding"/>
    <property type="evidence" value="ECO:0007669"/>
    <property type="project" value="UniProtKB-UniRule"/>
</dbReference>
<keyword evidence="3 16" id="KW-0723">Serine/threonine-protein kinase</keyword>
<dbReference type="InterPro" id="IPR003609">
    <property type="entry name" value="Pan_app"/>
</dbReference>
<dbReference type="InterPro" id="IPR008271">
    <property type="entry name" value="Ser/Thr_kinase_AS"/>
</dbReference>
<dbReference type="SMART" id="SM00473">
    <property type="entry name" value="PAN_AP"/>
    <property type="match status" value="1"/>
</dbReference>